<keyword evidence="2 5" id="KW-0694">RNA-binding</keyword>
<dbReference type="PANTHER" id="PTHR24012">
    <property type="entry name" value="RNA BINDING PROTEIN"/>
    <property type="match status" value="1"/>
</dbReference>
<evidence type="ECO:0000256" key="6">
    <source>
        <dbReference type="SAM" id="MobiDB-lite"/>
    </source>
</evidence>
<keyword evidence="8" id="KW-1185">Reference proteome</keyword>
<evidence type="ECO:0000313" key="9">
    <source>
        <dbReference type="RefSeq" id="XP_058988173.1"/>
    </source>
</evidence>
<keyword evidence="1" id="KW-0677">Repeat</keyword>
<dbReference type="Proteomes" id="UP001652621">
    <property type="component" value="Unplaced"/>
</dbReference>
<dbReference type="Gene3D" id="3.30.70.330">
    <property type="match status" value="2"/>
</dbReference>
<comment type="function">
    <text evidence="3">Has a role in the perception of gravity.</text>
</comment>
<dbReference type="SMART" id="SM00360">
    <property type="entry name" value="RRM"/>
    <property type="match status" value="2"/>
</dbReference>
<dbReference type="InterPro" id="IPR035979">
    <property type="entry name" value="RBD_domain_sf"/>
</dbReference>
<dbReference type="InterPro" id="IPR012677">
    <property type="entry name" value="Nucleotide-bd_a/b_plait_sf"/>
</dbReference>
<evidence type="ECO:0000256" key="2">
    <source>
        <dbReference type="ARBA" id="ARBA00022884"/>
    </source>
</evidence>
<feature type="compositionally biased region" description="Low complexity" evidence="6">
    <location>
        <begin position="43"/>
        <end position="69"/>
    </location>
</feature>
<reference evidence="9" key="1">
    <citation type="submission" date="2025-08" db="UniProtKB">
        <authorList>
            <consortium name="RefSeq"/>
        </authorList>
    </citation>
    <scope>IDENTIFICATION</scope>
    <source>
        <strain evidence="9">Aabys</strain>
        <tissue evidence="9">Whole body</tissue>
    </source>
</reference>
<evidence type="ECO:0000313" key="8">
    <source>
        <dbReference type="Proteomes" id="UP001652621"/>
    </source>
</evidence>
<dbReference type="PRINTS" id="PR00961">
    <property type="entry name" value="HUDSXLRNA"/>
</dbReference>
<accession>A0ABM3VQU1</accession>
<name>A0ABM3VQU1_MUSDO</name>
<sequence length="402" mass="44326">MGPTTLNGTQPPPAQLQQYQQHLQQPQVTTDTQQQHLHHPHQQPHQQQPQQQQQQHQQQQQQQQQQYQQAGSDQLSKTNVYIRGLPEGTTDKDLVILCSEYGTIVSAKAIFDKTTKKCKGYGFVDFESPAYAENAVKSLQAKGIKAQMAKVGVWVLLRPAIQQEQDPTNLYITNLPPYFKETDLEKMLSKYGHVVSTKILCDAQLNSRGVGFARMENREKCEQIIQVLNGTTIPGANDPLVVKFADSGSSAKKNLLKARDPNNRSRLDISAGTAGSYPLASSPWMGYMMTTTATQPAAAFENQYLQLASSPQHLSVSPYKTDLVNTLQGPGMYLNGSEAVMPYGAMMPPMGPLQYISPSYPYYAPPMIPTIPMTDSSDQALSTAASPNGAAYTQFLHPLAPK</sequence>
<dbReference type="InterPro" id="IPR002343">
    <property type="entry name" value="Hud_Sxl_RNA"/>
</dbReference>
<proteinExistence type="predicted"/>
<organism evidence="8 9">
    <name type="scientific">Musca domestica</name>
    <name type="common">House fly</name>
    <dbReference type="NCBI Taxonomy" id="7370"/>
    <lineage>
        <taxon>Eukaryota</taxon>
        <taxon>Metazoa</taxon>
        <taxon>Ecdysozoa</taxon>
        <taxon>Arthropoda</taxon>
        <taxon>Hexapoda</taxon>
        <taxon>Insecta</taxon>
        <taxon>Pterygota</taxon>
        <taxon>Neoptera</taxon>
        <taxon>Endopterygota</taxon>
        <taxon>Diptera</taxon>
        <taxon>Brachycera</taxon>
        <taxon>Muscomorpha</taxon>
        <taxon>Muscoidea</taxon>
        <taxon>Muscidae</taxon>
        <taxon>Musca</taxon>
    </lineage>
</organism>
<dbReference type="Pfam" id="PF00076">
    <property type="entry name" value="RRM_1"/>
    <property type="match status" value="2"/>
</dbReference>
<dbReference type="SUPFAM" id="SSF54928">
    <property type="entry name" value="RNA-binding domain, RBD"/>
    <property type="match status" value="2"/>
</dbReference>
<feature type="domain" description="RRM" evidence="7">
    <location>
        <begin position="168"/>
        <end position="247"/>
    </location>
</feature>
<evidence type="ECO:0000256" key="1">
    <source>
        <dbReference type="ARBA" id="ARBA00022737"/>
    </source>
</evidence>
<feature type="region of interest" description="Disordered" evidence="6">
    <location>
        <begin position="1"/>
        <end position="73"/>
    </location>
</feature>
<evidence type="ECO:0000256" key="4">
    <source>
        <dbReference type="ARBA" id="ARBA00039536"/>
    </source>
</evidence>
<dbReference type="PROSITE" id="PS50102">
    <property type="entry name" value="RRM"/>
    <property type="match status" value="2"/>
</dbReference>
<dbReference type="InterPro" id="IPR000504">
    <property type="entry name" value="RRM_dom"/>
</dbReference>
<evidence type="ECO:0000256" key="3">
    <source>
        <dbReference type="ARBA" id="ARBA00037469"/>
    </source>
</evidence>
<evidence type="ECO:0000256" key="5">
    <source>
        <dbReference type="PROSITE-ProRule" id="PRU00176"/>
    </source>
</evidence>
<gene>
    <name evidence="9" type="primary">LOC131800427</name>
</gene>
<dbReference type="CDD" id="cd12244">
    <property type="entry name" value="RRM2_MSSP"/>
    <property type="match status" value="1"/>
</dbReference>
<protein>
    <recommendedName>
        <fullName evidence="4">Protein alan shepard</fullName>
    </recommendedName>
</protein>
<feature type="domain" description="RRM" evidence="7">
    <location>
        <begin position="78"/>
        <end position="151"/>
    </location>
</feature>
<feature type="compositionally biased region" description="Low complexity" evidence="6">
    <location>
        <begin position="15"/>
        <end position="35"/>
    </location>
</feature>
<dbReference type="RefSeq" id="XP_058988173.1">
    <property type="nucleotide sequence ID" value="XM_059132190.1"/>
</dbReference>
<dbReference type="GeneID" id="131800427"/>
<evidence type="ECO:0000259" key="7">
    <source>
        <dbReference type="PROSITE" id="PS50102"/>
    </source>
</evidence>